<dbReference type="PANTHER" id="PTHR48100:SF1">
    <property type="entry name" value="HISTIDINE PHOSPHATASE FAMILY PROTEIN-RELATED"/>
    <property type="match status" value="1"/>
</dbReference>
<dbReference type="Pfam" id="PF00300">
    <property type="entry name" value="His_Phos_1"/>
    <property type="match status" value="1"/>
</dbReference>
<dbReference type="OrthoDB" id="9783269at2"/>
<dbReference type="AlphaFoldDB" id="A0A369CHD7"/>
<evidence type="ECO:0000256" key="1">
    <source>
        <dbReference type="SAM" id="MobiDB-lite"/>
    </source>
</evidence>
<protein>
    <submittedName>
        <fullName evidence="2">Alpha-ribazole phosphatase/probable phosphoglycerate mutase</fullName>
    </submittedName>
</protein>
<dbReference type="InterPro" id="IPR050275">
    <property type="entry name" value="PGM_Phosphatase"/>
</dbReference>
<dbReference type="GO" id="GO:0005737">
    <property type="term" value="C:cytoplasm"/>
    <property type="evidence" value="ECO:0007669"/>
    <property type="project" value="TreeGrafter"/>
</dbReference>
<keyword evidence="3" id="KW-1185">Reference proteome</keyword>
<evidence type="ECO:0000313" key="3">
    <source>
        <dbReference type="Proteomes" id="UP000252707"/>
    </source>
</evidence>
<feature type="region of interest" description="Disordered" evidence="1">
    <location>
        <begin position="1"/>
        <end position="21"/>
    </location>
</feature>
<dbReference type="GO" id="GO:0016791">
    <property type="term" value="F:phosphatase activity"/>
    <property type="evidence" value="ECO:0007669"/>
    <property type="project" value="TreeGrafter"/>
</dbReference>
<dbReference type="SUPFAM" id="SSF53254">
    <property type="entry name" value="Phosphoglycerate mutase-like"/>
    <property type="match status" value="1"/>
</dbReference>
<dbReference type="InterPro" id="IPR013078">
    <property type="entry name" value="His_Pase_superF_clade-1"/>
</dbReference>
<accession>A0A369CHD7</accession>
<dbReference type="EMBL" id="QPJY01000001">
    <property type="protein sequence ID" value="RCX33492.1"/>
    <property type="molecule type" value="Genomic_DNA"/>
</dbReference>
<dbReference type="PANTHER" id="PTHR48100">
    <property type="entry name" value="BROAD-SPECIFICITY PHOSPHATASE YOR283W-RELATED"/>
    <property type="match status" value="1"/>
</dbReference>
<reference evidence="2 3" key="1">
    <citation type="submission" date="2018-07" db="EMBL/GenBank/DDBJ databases">
        <title>Genomic Encyclopedia of Type Strains, Phase IV (KMG-IV): sequencing the most valuable type-strain genomes for metagenomic binning, comparative biology and taxonomic classification.</title>
        <authorList>
            <person name="Goeker M."/>
        </authorList>
    </citation>
    <scope>NUCLEOTIDE SEQUENCE [LARGE SCALE GENOMIC DNA]</scope>
    <source>
        <strain evidence="2 3">DSM 26407</strain>
    </source>
</reference>
<evidence type="ECO:0000313" key="2">
    <source>
        <dbReference type="EMBL" id="RCX33492.1"/>
    </source>
</evidence>
<dbReference type="InterPro" id="IPR029033">
    <property type="entry name" value="His_PPase_superfam"/>
</dbReference>
<dbReference type="PIRSF" id="PIRSF000709">
    <property type="entry name" value="6PFK_2-Ptase"/>
    <property type="match status" value="1"/>
</dbReference>
<comment type="caution">
    <text evidence="2">The sequence shown here is derived from an EMBL/GenBank/DDBJ whole genome shotgun (WGS) entry which is preliminary data.</text>
</comment>
<organism evidence="2 3">
    <name type="scientific">Thioalbus denitrificans</name>
    <dbReference type="NCBI Taxonomy" id="547122"/>
    <lineage>
        <taxon>Bacteria</taxon>
        <taxon>Pseudomonadati</taxon>
        <taxon>Pseudomonadota</taxon>
        <taxon>Gammaproteobacteria</taxon>
        <taxon>Chromatiales</taxon>
        <taxon>Ectothiorhodospiraceae</taxon>
        <taxon>Thioalbus</taxon>
    </lineage>
</organism>
<dbReference type="SMART" id="SM00855">
    <property type="entry name" value="PGAM"/>
    <property type="match status" value="1"/>
</dbReference>
<gene>
    <name evidence="2" type="ORF">DFQ59_101796</name>
</gene>
<sequence>MDRQDAETTLDLIRHGEPEGGTRLRGWRDDPLSARGWEQMWGTVGEANSWDVIVTSPLSRCAAFAAALGERHGLPVEIEPRLREVGFGDWEGRIPGELYDEDPDGVMGFWTDPVGHPAPGGEPIEAFGERVQAAWSELLERHGERHLLLVTHGGVIRVLLGGVLGAPLSHLFRLEVPYAGLSRVRVSGGLPRVVFHGGRP</sequence>
<dbReference type="Gene3D" id="3.40.50.1240">
    <property type="entry name" value="Phosphoglycerate mutase-like"/>
    <property type="match status" value="1"/>
</dbReference>
<dbReference type="Proteomes" id="UP000252707">
    <property type="component" value="Unassembled WGS sequence"/>
</dbReference>
<name>A0A369CHD7_9GAMM</name>
<dbReference type="RefSeq" id="WP_114278322.1">
    <property type="nucleotide sequence ID" value="NZ_QPJY01000001.1"/>
</dbReference>
<dbReference type="CDD" id="cd07067">
    <property type="entry name" value="HP_PGM_like"/>
    <property type="match status" value="1"/>
</dbReference>
<proteinExistence type="predicted"/>